<dbReference type="Proteomes" id="UP000028547">
    <property type="component" value="Unassembled WGS sequence"/>
</dbReference>
<evidence type="ECO:0000259" key="1">
    <source>
        <dbReference type="PROSITE" id="PS50206"/>
    </source>
</evidence>
<feature type="domain" description="Rhodanese" evidence="1">
    <location>
        <begin position="19"/>
        <end position="108"/>
    </location>
</feature>
<evidence type="ECO:0000313" key="2">
    <source>
        <dbReference type="EMBL" id="KFA90270.1"/>
    </source>
</evidence>
<dbReference type="SUPFAM" id="SSF52821">
    <property type="entry name" value="Rhodanese/Cell cycle control phosphatase"/>
    <property type="match status" value="1"/>
</dbReference>
<organism evidence="2 3">
    <name type="scientific">Archangium violaceum Cb vi76</name>
    <dbReference type="NCBI Taxonomy" id="1406225"/>
    <lineage>
        <taxon>Bacteria</taxon>
        <taxon>Pseudomonadati</taxon>
        <taxon>Myxococcota</taxon>
        <taxon>Myxococcia</taxon>
        <taxon>Myxococcales</taxon>
        <taxon>Cystobacterineae</taxon>
        <taxon>Archangiaceae</taxon>
        <taxon>Archangium</taxon>
    </lineage>
</organism>
<evidence type="ECO:0000313" key="3">
    <source>
        <dbReference type="Proteomes" id="UP000028547"/>
    </source>
</evidence>
<dbReference type="PANTHER" id="PTHR43031:SF17">
    <property type="entry name" value="SULFURTRANSFERASE YTWF-RELATED"/>
    <property type="match status" value="1"/>
</dbReference>
<dbReference type="EMBL" id="JPMI01000219">
    <property type="protein sequence ID" value="KFA90270.1"/>
    <property type="molecule type" value="Genomic_DNA"/>
</dbReference>
<gene>
    <name evidence="2" type="ORF">Q664_29575</name>
</gene>
<dbReference type="Gene3D" id="3.40.250.10">
    <property type="entry name" value="Rhodanese-like domain"/>
    <property type="match status" value="1"/>
</dbReference>
<protein>
    <submittedName>
        <fullName evidence="2">Thiamine biosynthesis protein ThiF</fullName>
    </submittedName>
</protein>
<dbReference type="RefSeq" id="WP_043402947.1">
    <property type="nucleotide sequence ID" value="NZ_JPMI01000219.1"/>
</dbReference>
<dbReference type="PROSITE" id="PS50206">
    <property type="entry name" value="RHODANESE_3"/>
    <property type="match status" value="1"/>
</dbReference>
<dbReference type="InterPro" id="IPR050229">
    <property type="entry name" value="GlpE_sulfurtransferase"/>
</dbReference>
<comment type="caution">
    <text evidence="2">The sequence shown here is derived from an EMBL/GenBank/DDBJ whole genome shotgun (WGS) entry which is preliminary data.</text>
</comment>
<sequence length="110" mass="12230">MPIPEIDPATLAQQLSGPPEARPVLLDVRFPQENAWVALPDSVLIPLPELDERHEELEAFRGKRVIVYCHHGVRSMDGAAYLLARGFDAVSLRGGIDLYSRAVDPSLPRY</sequence>
<dbReference type="PANTHER" id="PTHR43031">
    <property type="entry name" value="FAD-DEPENDENT OXIDOREDUCTASE"/>
    <property type="match status" value="1"/>
</dbReference>
<dbReference type="AlphaFoldDB" id="A0A084SP85"/>
<accession>A0A084SP85</accession>
<proteinExistence type="predicted"/>
<dbReference type="SMART" id="SM00450">
    <property type="entry name" value="RHOD"/>
    <property type="match status" value="1"/>
</dbReference>
<dbReference type="InterPro" id="IPR036873">
    <property type="entry name" value="Rhodanese-like_dom_sf"/>
</dbReference>
<name>A0A084SP85_9BACT</name>
<dbReference type="InterPro" id="IPR001763">
    <property type="entry name" value="Rhodanese-like_dom"/>
</dbReference>
<reference evidence="2 3" key="1">
    <citation type="submission" date="2014-07" db="EMBL/GenBank/DDBJ databases">
        <title>Draft Genome Sequence of Gephyronic Acid Producer, Cystobacter violaceus Strain Cb vi76.</title>
        <authorList>
            <person name="Stevens D.C."/>
            <person name="Young J."/>
            <person name="Carmichael R."/>
            <person name="Tan J."/>
            <person name="Taylor R.E."/>
        </authorList>
    </citation>
    <scope>NUCLEOTIDE SEQUENCE [LARGE SCALE GENOMIC DNA]</scope>
    <source>
        <strain evidence="2 3">Cb vi76</strain>
    </source>
</reference>
<dbReference type="Pfam" id="PF00581">
    <property type="entry name" value="Rhodanese"/>
    <property type="match status" value="1"/>
</dbReference>